<dbReference type="PANTHER" id="PTHR46060:SF1">
    <property type="entry name" value="MARINER MOS1 TRANSPOSASE-LIKE PROTEIN"/>
    <property type="match status" value="1"/>
</dbReference>
<name>A0A0B7BT19_9EUPU</name>
<dbReference type="InterPro" id="IPR036397">
    <property type="entry name" value="RNaseH_sf"/>
</dbReference>
<evidence type="ECO:0000313" key="1">
    <source>
        <dbReference type="EMBL" id="CEK95315.1"/>
    </source>
</evidence>
<gene>
    <name evidence="1" type="primary">ORF206403</name>
</gene>
<accession>A0A0B7BT19</accession>
<dbReference type="GO" id="GO:0003676">
    <property type="term" value="F:nucleic acid binding"/>
    <property type="evidence" value="ECO:0007669"/>
    <property type="project" value="InterPro"/>
</dbReference>
<proteinExistence type="predicted"/>
<dbReference type="Pfam" id="PF01359">
    <property type="entry name" value="Transposase_1"/>
    <property type="match status" value="1"/>
</dbReference>
<dbReference type="Gene3D" id="3.30.420.10">
    <property type="entry name" value="Ribonuclease H-like superfamily/Ribonuclease H"/>
    <property type="match status" value="1"/>
</dbReference>
<protein>
    <recommendedName>
        <fullName evidence="2">Tc1-like transposase DDE domain-containing protein</fullName>
    </recommendedName>
</protein>
<reference evidence="1" key="1">
    <citation type="submission" date="2014-12" db="EMBL/GenBank/DDBJ databases">
        <title>Insight into the proteome of Arion vulgaris.</title>
        <authorList>
            <person name="Aradska J."/>
            <person name="Bulat T."/>
            <person name="Smidak R."/>
            <person name="Sarate P."/>
            <person name="Gangsoo J."/>
            <person name="Sialana F."/>
            <person name="Bilban M."/>
            <person name="Lubec G."/>
        </authorList>
    </citation>
    <scope>NUCLEOTIDE SEQUENCE</scope>
    <source>
        <tissue evidence="1">Skin</tissue>
    </source>
</reference>
<dbReference type="PANTHER" id="PTHR46060">
    <property type="entry name" value="MARINER MOS1 TRANSPOSASE-LIKE PROTEIN"/>
    <property type="match status" value="1"/>
</dbReference>
<dbReference type="EMBL" id="HACG01048450">
    <property type="protein sequence ID" value="CEK95315.1"/>
    <property type="molecule type" value="Transcribed_RNA"/>
</dbReference>
<sequence>MQWKHPGSPKPKKFKTQVSAGKVMVTAFFYHEGLLLADFKEPGVNINAAHYKDTLDKLHKAIKAKRLGKLSQGVILLHDNARPHVAKIVQEKLAKKNWEVLHHPAYSPELSPCDFHLFGPLKKALKGQRFNSDADVKTAVTTWFSEQPRTFFSDGIRRLPKQWDACLNAYGDFF</sequence>
<evidence type="ECO:0008006" key="2">
    <source>
        <dbReference type="Google" id="ProtNLM"/>
    </source>
</evidence>
<dbReference type="InterPro" id="IPR052709">
    <property type="entry name" value="Transposase-MT_Hybrid"/>
</dbReference>
<organism evidence="1">
    <name type="scientific">Arion vulgaris</name>
    <dbReference type="NCBI Taxonomy" id="1028688"/>
    <lineage>
        <taxon>Eukaryota</taxon>
        <taxon>Metazoa</taxon>
        <taxon>Spiralia</taxon>
        <taxon>Lophotrochozoa</taxon>
        <taxon>Mollusca</taxon>
        <taxon>Gastropoda</taxon>
        <taxon>Heterobranchia</taxon>
        <taxon>Euthyneura</taxon>
        <taxon>Panpulmonata</taxon>
        <taxon>Eupulmonata</taxon>
        <taxon>Stylommatophora</taxon>
        <taxon>Helicina</taxon>
        <taxon>Arionoidea</taxon>
        <taxon>Arionidae</taxon>
        <taxon>Arion</taxon>
    </lineage>
</organism>
<dbReference type="InterPro" id="IPR001888">
    <property type="entry name" value="Transposase_1"/>
</dbReference>
<dbReference type="AlphaFoldDB" id="A0A0B7BT19"/>